<dbReference type="EMBL" id="WUUK01000001">
    <property type="protein sequence ID" value="MXQ50141.1"/>
    <property type="molecule type" value="Genomic_DNA"/>
</dbReference>
<accession>A0A6N8U1X8</accession>
<evidence type="ECO:0008006" key="4">
    <source>
        <dbReference type="Google" id="ProtNLM"/>
    </source>
</evidence>
<feature type="chain" id="PRO_5039720878" description="Lipoprotein" evidence="1">
    <location>
        <begin position="24"/>
        <end position="149"/>
    </location>
</feature>
<dbReference type="Proteomes" id="UP000436284">
    <property type="component" value="Unassembled WGS sequence"/>
</dbReference>
<sequence length="149" mass="16606">MKKKSFSLLILVVMILGACSNNSNELEGEVFRVFTWSPDISPEDVSSDNLSPSSGLEFDFKSSDEVEVRSGGETFEGNYSFENNTLSVDLKDENNEESLALDFSDFAQHEQNEKLYTGTISKLDIKTDGHHGVGNNFSLNENLGFYKND</sequence>
<keyword evidence="1" id="KW-0732">Signal</keyword>
<evidence type="ECO:0000313" key="3">
    <source>
        <dbReference type="Proteomes" id="UP000436284"/>
    </source>
</evidence>
<feature type="signal peptide" evidence="1">
    <location>
        <begin position="1"/>
        <end position="23"/>
    </location>
</feature>
<reference evidence="2 3" key="1">
    <citation type="submission" date="2019-12" db="EMBL/GenBank/DDBJ databases">
        <title>Salinicoccus cyprini sp. nov., isolated from gastro-intestinal tract of mirror carp, Cyprinus carpio var. specularis, collected from Gobind Sagar Reservoir, Himachal Pradesh, India.</title>
        <authorList>
            <person name="Talwar C."/>
            <person name="Singh A.K."/>
            <person name="Lal R."/>
            <person name="Negi R.K."/>
        </authorList>
    </citation>
    <scope>NUCLEOTIDE SEQUENCE [LARGE SCALE GENOMIC DNA]</scope>
    <source>
        <strain evidence="2 3">J-82</strain>
    </source>
</reference>
<organism evidence="2 3">
    <name type="scientific">Salinicoccus hispanicus</name>
    <dbReference type="NCBI Taxonomy" id="157225"/>
    <lineage>
        <taxon>Bacteria</taxon>
        <taxon>Bacillati</taxon>
        <taxon>Bacillota</taxon>
        <taxon>Bacilli</taxon>
        <taxon>Bacillales</taxon>
        <taxon>Staphylococcaceae</taxon>
        <taxon>Salinicoccus</taxon>
    </lineage>
</organism>
<dbReference type="PROSITE" id="PS51257">
    <property type="entry name" value="PROKAR_LIPOPROTEIN"/>
    <property type="match status" value="1"/>
</dbReference>
<dbReference type="OrthoDB" id="2389790at2"/>
<name>A0A6N8U1X8_9STAP</name>
<gene>
    <name evidence="2" type="ORF">GQ671_02345</name>
</gene>
<evidence type="ECO:0000313" key="2">
    <source>
        <dbReference type="EMBL" id="MXQ50141.1"/>
    </source>
</evidence>
<evidence type="ECO:0000256" key="1">
    <source>
        <dbReference type="SAM" id="SignalP"/>
    </source>
</evidence>
<keyword evidence="3" id="KW-1185">Reference proteome</keyword>
<comment type="caution">
    <text evidence="2">The sequence shown here is derived from an EMBL/GenBank/DDBJ whole genome shotgun (WGS) entry which is preliminary data.</text>
</comment>
<protein>
    <recommendedName>
        <fullName evidence="4">Lipoprotein</fullName>
    </recommendedName>
</protein>
<dbReference type="AlphaFoldDB" id="A0A6N8U1X8"/>
<proteinExistence type="predicted"/>
<dbReference type="RefSeq" id="WP_160652112.1">
    <property type="nucleotide sequence ID" value="NZ_JBHRWU010000001.1"/>
</dbReference>